<feature type="region of interest" description="Disordered" evidence="1">
    <location>
        <begin position="61"/>
        <end position="97"/>
    </location>
</feature>
<gene>
    <name evidence="2" type="ORF">GGX14DRAFT_391060</name>
</gene>
<evidence type="ECO:0000313" key="2">
    <source>
        <dbReference type="EMBL" id="KAJ7217255.1"/>
    </source>
</evidence>
<proteinExistence type="predicted"/>
<accession>A0AAD6YJX1</accession>
<dbReference type="Proteomes" id="UP001219525">
    <property type="component" value="Unassembled WGS sequence"/>
</dbReference>
<organism evidence="2 3">
    <name type="scientific">Mycena pura</name>
    <dbReference type="NCBI Taxonomy" id="153505"/>
    <lineage>
        <taxon>Eukaryota</taxon>
        <taxon>Fungi</taxon>
        <taxon>Dikarya</taxon>
        <taxon>Basidiomycota</taxon>
        <taxon>Agaricomycotina</taxon>
        <taxon>Agaricomycetes</taxon>
        <taxon>Agaricomycetidae</taxon>
        <taxon>Agaricales</taxon>
        <taxon>Marasmiineae</taxon>
        <taxon>Mycenaceae</taxon>
        <taxon>Mycena</taxon>
    </lineage>
</organism>
<comment type="caution">
    <text evidence="2">The sequence shown here is derived from an EMBL/GenBank/DDBJ whole genome shotgun (WGS) entry which is preliminary data.</text>
</comment>
<dbReference type="EMBL" id="JARJCW010000014">
    <property type="protein sequence ID" value="KAJ7217255.1"/>
    <property type="molecule type" value="Genomic_DNA"/>
</dbReference>
<feature type="region of interest" description="Disordered" evidence="1">
    <location>
        <begin position="1"/>
        <end position="46"/>
    </location>
</feature>
<name>A0AAD6YJX1_9AGAR</name>
<keyword evidence="3" id="KW-1185">Reference proteome</keyword>
<reference evidence="2" key="1">
    <citation type="submission" date="2023-03" db="EMBL/GenBank/DDBJ databases">
        <title>Massive genome expansion in bonnet fungi (Mycena s.s.) driven by repeated elements and novel gene families across ecological guilds.</title>
        <authorList>
            <consortium name="Lawrence Berkeley National Laboratory"/>
            <person name="Harder C.B."/>
            <person name="Miyauchi S."/>
            <person name="Viragh M."/>
            <person name="Kuo A."/>
            <person name="Thoen E."/>
            <person name="Andreopoulos B."/>
            <person name="Lu D."/>
            <person name="Skrede I."/>
            <person name="Drula E."/>
            <person name="Henrissat B."/>
            <person name="Morin E."/>
            <person name="Kohler A."/>
            <person name="Barry K."/>
            <person name="LaButti K."/>
            <person name="Morin E."/>
            <person name="Salamov A."/>
            <person name="Lipzen A."/>
            <person name="Mereny Z."/>
            <person name="Hegedus B."/>
            <person name="Baldrian P."/>
            <person name="Stursova M."/>
            <person name="Weitz H."/>
            <person name="Taylor A."/>
            <person name="Grigoriev I.V."/>
            <person name="Nagy L.G."/>
            <person name="Martin F."/>
            <person name="Kauserud H."/>
        </authorList>
    </citation>
    <scope>NUCLEOTIDE SEQUENCE</scope>
    <source>
        <strain evidence="2">9144</strain>
    </source>
</reference>
<evidence type="ECO:0000256" key="1">
    <source>
        <dbReference type="SAM" id="MobiDB-lite"/>
    </source>
</evidence>
<feature type="region of interest" description="Disordered" evidence="1">
    <location>
        <begin position="221"/>
        <end position="246"/>
    </location>
</feature>
<protein>
    <submittedName>
        <fullName evidence="2">Uncharacterized protein</fullName>
    </submittedName>
</protein>
<dbReference type="AlphaFoldDB" id="A0AAD6YJX1"/>
<evidence type="ECO:0000313" key="3">
    <source>
        <dbReference type="Proteomes" id="UP001219525"/>
    </source>
</evidence>
<sequence>MWQIKFGAQRLIPKPGQVLTAANEQQQQQQQQQQLQPPPSPAAGWRSDAVELRALDIRRSIMPSTTRGNPGEVISPVQSASPTSKTPPTFPLPPFRPRPRLICPSTLSDTSIARLLLIGPRRRHPPHSSHAACARFRLAKKKSPGHQSDIATNISAAVTQLETHAQRVGSQIQIAQALFIEAAPNHIHFIHPASSSNPPSHFPNSTQHILCILQRGLASRTTVAPPESRSRALPPPFRPFSEDAIT</sequence>
<feature type="compositionally biased region" description="Low complexity" evidence="1">
    <location>
        <begin position="25"/>
        <end position="35"/>
    </location>
</feature>